<dbReference type="KEGG" id="dzi:111291183"/>
<keyword evidence="1" id="KW-0175">Coiled coil</keyword>
<organism evidence="3 4">
    <name type="scientific">Durio zibethinus</name>
    <name type="common">Durian</name>
    <dbReference type="NCBI Taxonomy" id="66656"/>
    <lineage>
        <taxon>Eukaryota</taxon>
        <taxon>Viridiplantae</taxon>
        <taxon>Streptophyta</taxon>
        <taxon>Embryophyta</taxon>
        <taxon>Tracheophyta</taxon>
        <taxon>Spermatophyta</taxon>
        <taxon>Magnoliopsida</taxon>
        <taxon>eudicotyledons</taxon>
        <taxon>Gunneridae</taxon>
        <taxon>Pentapetalae</taxon>
        <taxon>rosids</taxon>
        <taxon>malvids</taxon>
        <taxon>Malvales</taxon>
        <taxon>Malvaceae</taxon>
        <taxon>Helicteroideae</taxon>
        <taxon>Durio</taxon>
    </lineage>
</organism>
<evidence type="ECO:0000256" key="2">
    <source>
        <dbReference type="SAM" id="MobiDB-lite"/>
    </source>
</evidence>
<dbReference type="GeneID" id="111291183"/>
<dbReference type="RefSeq" id="XP_022738540.1">
    <property type="nucleotide sequence ID" value="XM_022882805.1"/>
</dbReference>
<feature type="coiled-coil region" evidence="1">
    <location>
        <begin position="51"/>
        <end position="99"/>
    </location>
</feature>
<protein>
    <submittedName>
        <fullName evidence="4">Uncharacterized protein LOC111291183</fullName>
    </submittedName>
</protein>
<evidence type="ECO:0000313" key="3">
    <source>
        <dbReference type="Proteomes" id="UP000515121"/>
    </source>
</evidence>
<dbReference type="AlphaFoldDB" id="A0A6P5YDY0"/>
<reference evidence="4" key="1">
    <citation type="submission" date="2025-08" db="UniProtKB">
        <authorList>
            <consortium name="RefSeq"/>
        </authorList>
    </citation>
    <scope>IDENTIFICATION</scope>
    <source>
        <tissue evidence="4">Fruit stalk</tissue>
    </source>
</reference>
<accession>A0A6P5YDY0</accession>
<sequence>MNNRREQTPDRRIAKIERDRQYRRKQRREFDRRGIEEARLKALEAELLSSLAEQRRENETLAGENRRLEGRISILEDTIVQLRQDCQRLQKIMDQADSLFEYDNFPSPNEDVANNETVITHGPGSSQSTI</sequence>
<dbReference type="Proteomes" id="UP000515121">
    <property type="component" value="Unplaced"/>
</dbReference>
<gene>
    <name evidence="4" type="primary">LOC111291183</name>
</gene>
<dbReference type="OrthoDB" id="986196at2759"/>
<keyword evidence="3" id="KW-1185">Reference proteome</keyword>
<feature type="region of interest" description="Disordered" evidence="2">
    <location>
        <begin position="106"/>
        <end position="130"/>
    </location>
</feature>
<evidence type="ECO:0000313" key="4">
    <source>
        <dbReference type="RefSeq" id="XP_022738540.1"/>
    </source>
</evidence>
<name>A0A6P5YDY0_DURZI</name>
<feature type="compositionally biased region" description="Polar residues" evidence="2">
    <location>
        <begin position="112"/>
        <end position="130"/>
    </location>
</feature>
<evidence type="ECO:0000256" key="1">
    <source>
        <dbReference type="SAM" id="Coils"/>
    </source>
</evidence>
<proteinExistence type="predicted"/>